<evidence type="ECO:0000313" key="2">
    <source>
        <dbReference type="EMBL" id="KUG14508.1"/>
    </source>
</evidence>
<dbReference type="PIRSF" id="PIRSF006402">
    <property type="entry name" value="UCP006402_thioredoxin"/>
    <property type="match status" value="1"/>
</dbReference>
<protein>
    <submittedName>
        <fullName evidence="2">Thymidylate kinase</fullName>
        <ecNumber evidence="2">2.7.4.9</ecNumber>
    </submittedName>
</protein>
<dbReference type="GO" id="GO:0004798">
    <property type="term" value="F:dTMP kinase activity"/>
    <property type="evidence" value="ECO:0007669"/>
    <property type="project" value="UniProtKB-EC"/>
</dbReference>
<dbReference type="Pfam" id="PF03190">
    <property type="entry name" value="Thioredox_DsbH"/>
    <property type="match status" value="1"/>
</dbReference>
<dbReference type="Gene3D" id="1.50.10.10">
    <property type="match status" value="2"/>
</dbReference>
<dbReference type="PANTHER" id="PTHR42899:SF1">
    <property type="entry name" value="SPERMATOGENESIS-ASSOCIATED PROTEIN 20"/>
    <property type="match status" value="1"/>
</dbReference>
<organism evidence="2">
    <name type="scientific">hydrocarbon metagenome</name>
    <dbReference type="NCBI Taxonomy" id="938273"/>
    <lineage>
        <taxon>unclassified sequences</taxon>
        <taxon>metagenomes</taxon>
        <taxon>ecological metagenomes</taxon>
    </lineage>
</organism>
<comment type="caution">
    <text evidence="2">The sequence shown here is derived from an EMBL/GenBank/DDBJ whole genome shotgun (WGS) entry which is preliminary data.</text>
</comment>
<keyword evidence="2" id="KW-0418">Kinase</keyword>
<gene>
    <name evidence="2" type="ORF">ASZ90_015846</name>
</gene>
<proteinExistence type="predicted"/>
<dbReference type="SUPFAM" id="SSF52833">
    <property type="entry name" value="Thioredoxin-like"/>
    <property type="match status" value="1"/>
</dbReference>
<dbReference type="InterPro" id="IPR012341">
    <property type="entry name" value="6hp_glycosidase-like_sf"/>
</dbReference>
<dbReference type="InterPro" id="IPR024705">
    <property type="entry name" value="Ssp411"/>
</dbReference>
<dbReference type="InterPro" id="IPR008928">
    <property type="entry name" value="6-hairpin_glycosidase_sf"/>
</dbReference>
<dbReference type="CDD" id="cd02955">
    <property type="entry name" value="SSP411"/>
    <property type="match status" value="1"/>
</dbReference>
<dbReference type="PANTHER" id="PTHR42899">
    <property type="entry name" value="SPERMATOGENESIS-ASSOCIATED PROTEIN 20"/>
    <property type="match status" value="1"/>
</dbReference>
<evidence type="ECO:0000259" key="1">
    <source>
        <dbReference type="Pfam" id="PF03190"/>
    </source>
</evidence>
<dbReference type="EMBL" id="LNQE01001649">
    <property type="protein sequence ID" value="KUG14508.1"/>
    <property type="molecule type" value="Genomic_DNA"/>
</dbReference>
<dbReference type="InterPro" id="IPR036249">
    <property type="entry name" value="Thioredoxin-like_sf"/>
</dbReference>
<accession>A0A0W8F0Y2</accession>
<dbReference type="Gene3D" id="3.40.30.10">
    <property type="entry name" value="Glutaredoxin"/>
    <property type="match status" value="1"/>
</dbReference>
<name>A0A0W8F0Y2_9ZZZZ</name>
<dbReference type="SUPFAM" id="SSF48208">
    <property type="entry name" value="Six-hairpin glycosidases"/>
    <property type="match status" value="1"/>
</dbReference>
<reference evidence="2" key="1">
    <citation type="journal article" date="2015" name="Proc. Natl. Acad. Sci. U.S.A.">
        <title>Networks of energetic and metabolic interactions define dynamics in microbial communities.</title>
        <authorList>
            <person name="Embree M."/>
            <person name="Liu J.K."/>
            <person name="Al-Bassam M.M."/>
            <person name="Zengler K."/>
        </authorList>
    </citation>
    <scope>NUCLEOTIDE SEQUENCE</scope>
</reference>
<dbReference type="InterPro" id="IPR004879">
    <property type="entry name" value="Ssp411-like_TRX"/>
</dbReference>
<feature type="domain" description="Spermatogenesis-associated protein 20-like TRX" evidence="1">
    <location>
        <begin position="2"/>
        <end position="155"/>
    </location>
</feature>
<sequence>MSPYLLQHARNPVDWYPWGDEAFARAAAEDKPVFLSIGYATCHWCHVMEQESFEDTAVARVMNDLFIAIKVDREERPDIDSLYMTASQLLSGGGGWPLNVILTPDRRPFYAMTYIPREPRFGNPGIIDLLQKIGTMWKAEREKFLSVSRNIAEALGGGPEKGRSPNRGILDAGFEDLRLRYDRVHGGFGAAPKFPLPHNLLFLLRYAALKHDDRAKRMVEQTLAAMASGGIHDQLGSGFHRYSTDARWLVPHFEKMLYDQALLILAFTEAYQATGNPAFGQTARDCLEYVLRDMTSPEGGFYSAQDADTAGEEGGYYLWTKKEIEALLPGDLAAVAIDAWHLTTAGNFIDPVNGERSGKNILHLTKRPGDVPSAGGSVPSEFYARLASARDILLEARGKREQPLTDDKVLADWNGLMIAACARAARVFGEDRYREAAERACTFILTNLRATDGGLLHRYRNGTAGIAGLSADYAFLIFGLTELYLTTFDPAYLSTARDLEQYFHAQFWDPRKGGYFTAPASGTDLISRQKDLYDGAIPSANAVAFTNLLRLTMLSGDISYEKRASDLARLYADHLSQSPAAYTFFLCGLCLVFGPANEVVIAEGAEDKENAEEMAQVLNAHYLPFTVALMKHHDESGRLGSVAPFTRELLPLEGKSTAYVCSRHSCSRPVTSTAELMGQIEKK</sequence>
<dbReference type="GO" id="GO:0005975">
    <property type="term" value="P:carbohydrate metabolic process"/>
    <property type="evidence" value="ECO:0007669"/>
    <property type="project" value="InterPro"/>
</dbReference>
<keyword evidence="2" id="KW-0808">Transferase</keyword>
<dbReference type="EC" id="2.7.4.9" evidence="2"/>
<dbReference type="AlphaFoldDB" id="A0A0W8F0Y2"/>